<dbReference type="AlphaFoldDB" id="A0A940SKE0"/>
<comment type="caution">
    <text evidence="5">The sequence shown here is derived from an EMBL/GenBank/DDBJ whole genome shotgun (WGS) entry which is preliminary data.</text>
</comment>
<dbReference type="Gene3D" id="3.40.50.300">
    <property type="entry name" value="P-loop containing nucleotide triphosphate hydrolases"/>
    <property type="match status" value="1"/>
</dbReference>
<evidence type="ECO:0000259" key="4">
    <source>
        <dbReference type="SMART" id="SM00382"/>
    </source>
</evidence>
<feature type="domain" description="AAA+ ATPase" evidence="4">
    <location>
        <begin position="210"/>
        <end position="371"/>
    </location>
</feature>
<dbReference type="PANTHER" id="PTHR32039">
    <property type="entry name" value="MAGNESIUM-CHELATASE SUBUNIT CHLI"/>
    <property type="match status" value="1"/>
</dbReference>
<dbReference type="InterPro" id="IPR045006">
    <property type="entry name" value="CHLI-like"/>
</dbReference>
<evidence type="ECO:0000313" key="6">
    <source>
        <dbReference type="Proteomes" id="UP000682134"/>
    </source>
</evidence>
<keyword evidence="3" id="KW-0067">ATP-binding</keyword>
<dbReference type="EMBL" id="JAGIYQ010000004">
    <property type="protein sequence ID" value="MBP0725148.1"/>
    <property type="molecule type" value="Genomic_DNA"/>
</dbReference>
<dbReference type="GO" id="GO:0003677">
    <property type="term" value="F:DNA binding"/>
    <property type="evidence" value="ECO:0007669"/>
    <property type="project" value="InterPro"/>
</dbReference>
<dbReference type="InterPro" id="IPR001208">
    <property type="entry name" value="MCM_dom"/>
</dbReference>
<evidence type="ECO:0000256" key="3">
    <source>
        <dbReference type="ARBA" id="ARBA00022840"/>
    </source>
</evidence>
<dbReference type="SMART" id="SM00382">
    <property type="entry name" value="AAA"/>
    <property type="match status" value="1"/>
</dbReference>
<dbReference type="SUPFAM" id="SSF54211">
    <property type="entry name" value="Ribosomal protein S5 domain 2-like"/>
    <property type="match status" value="1"/>
</dbReference>
<dbReference type="PRINTS" id="PR01657">
    <property type="entry name" value="MCMFAMILY"/>
</dbReference>
<proteinExistence type="inferred from homology"/>
<dbReference type="InterPro" id="IPR027417">
    <property type="entry name" value="P-loop_NTPase"/>
</dbReference>
<sequence length="505" mass="56735">MYSMIKSIGLRGMEGYLVEVEVKIQEGDESCIIVGLPERAVKESKERVMAALHSYGVDLSDKKITIQLSPAERKKYSPVFDVAIAVAILVALGKIPSIPRNTVFLGILSLDGSVRTIDGILPLITAAVELEFETIILPTISYYPNLSNHQLIEVSHLNELVTYLLTGQTTLHETREVLSNETKRSIYTKDFQAIIGQREAKRVLEIAAAGMHHVLLIGPPGCGKSMLAEAFPSIFPSLEEKQQIEVLSVYQLAQKTCEALPFPPMRSPHHSSSAISLIGGGTFPKPGEISLAHRGILFLDEIAEYPRKTLDLLRQPLETGQVSISRVSEQVTYPSRVLLIGAMNPCPCGYNQSNIRYCTCTTKQIISYQNRLSGPIEDRFDLSSILLPTIIEKEIHELREPSYKILERVIQARKIQKQRYQSEIHNGTATLEQLLKNNPLQPNQWRALQSISEKRGWSNRVQTKIIRIARTLADLANSENIKDEHLQEAIQLRKEWKQSYHTQQS</sequence>
<protein>
    <submittedName>
        <fullName evidence="5">YifB family Mg chelatase-like AAA ATPase</fullName>
    </submittedName>
</protein>
<comment type="similarity">
    <text evidence="1">Belongs to the Mg-chelatase subunits D/I family. ComM subfamily.</text>
</comment>
<evidence type="ECO:0000313" key="5">
    <source>
        <dbReference type="EMBL" id="MBP0725148.1"/>
    </source>
</evidence>
<evidence type="ECO:0000256" key="1">
    <source>
        <dbReference type="ARBA" id="ARBA00006354"/>
    </source>
</evidence>
<dbReference type="SUPFAM" id="SSF52540">
    <property type="entry name" value="P-loop containing nucleoside triphosphate hydrolases"/>
    <property type="match status" value="1"/>
</dbReference>
<dbReference type="Pfam" id="PF13335">
    <property type="entry name" value="Mg_chelatase_C"/>
    <property type="match status" value="1"/>
</dbReference>
<dbReference type="Proteomes" id="UP000682134">
    <property type="component" value="Unassembled WGS sequence"/>
</dbReference>
<dbReference type="RefSeq" id="WP_209404388.1">
    <property type="nucleotide sequence ID" value="NZ_JAGIYQ010000004.1"/>
</dbReference>
<reference evidence="5" key="1">
    <citation type="submission" date="2021-04" db="EMBL/GenBank/DDBJ databases">
        <title>Genome seq and assembly of Bacillus sp.</title>
        <authorList>
            <person name="Chhetri G."/>
        </authorList>
    </citation>
    <scope>NUCLEOTIDE SEQUENCE</scope>
    <source>
        <strain evidence="5">RG28</strain>
    </source>
</reference>
<dbReference type="InterPro" id="IPR003593">
    <property type="entry name" value="AAA+_ATPase"/>
</dbReference>
<keyword evidence="2" id="KW-0547">Nucleotide-binding</keyword>
<evidence type="ECO:0000256" key="2">
    <source>
        <dbReference type="ARBA" id="ARBA00022741"/>
    </source>
</evidence>
<name>A0A940SKE0_9BACI</name>
<dbReference type="Pfam" id="PF13541">
    <property type="entry name" value="ChlI"/>
    <property type="match status" value="1"/>
</dbReference>
<organism evidence="5 6">
    <name type="scientific">Gottfriedia endophytica</name>
    <dbReference type="NCBI Taxonomy" id="2820819"/>
    <lineage>
        <taxon>Bacteria</taxon>
        <taxon>Bacillati</taxon>
        <taxon>Bacillota</taxon>
        <taxon>Bacilli</taxon>
        <taxon>Bacillales</taxon>
        <taxon>Bacillaceae</taxon>
        <taxon>Gottfriedia</taxon>
    </lineage>
</organism>
<dbReference type="Pfam" id="PF01078">
    <property type="entry name" value="Mg_chelatase"/>
    <property type="match status" value="1"/>
</dbReference>
<dbReference type="Gene3D" id="3.30.230.10">
    <property type="match status" value="1"/>
</dbReference>
<gene>
    <name evidence="5" type="ORF">J5Y03_08070</name>
</gene>
<dbReference type="GO" id="GO:0005524">
    <property type="term" value="F:ATP binding"/>
    <property type="evidence" value="ECO:0007669"/>
    <property type="project" value="UniProtKB-KW"/>
</dbReference>
<dbReference type="InterPro" id="IPR000523">
    <property type="entry name" value="Mg_chelatse_chII-like_cat_dom"/>
</dbReference>
<dbReference type="InterPro" id="IPR020568">
    <property type="entry name" value="Ribosomal_Su5_D2-typ_SF"/>
</dbReference>
<dbReference type="InterPro" id="IPR004482">
    <property type="entry name" value="Mg_chelat-rel"/>
</dbReference>
<dbReference type="PANTHER" id="PTHR32039:SF7">
    <property type="entry name" value="COMPETENCE PROTEIN COMM"/>
    <property type="match status" value="1"/>
</dbReference>
<dbReference type="InterPro" id="IPR025158">
    <property type="entry name" value="Mg_chelat-rel_C"/>
</dbReference>
<dbReference type="NCBIfam" id="TIGR00368">
    <property type="entry name" value="YifB family Mg chelatase-like AAA ATPase"/>
    <property type="match status" value="1"/>
</dbReference>
<dbReference type="InterPro" id="IPR014721">
    <property type="entry name" value="Ribsml_uS5_D2-typ_fold_subgr"/>
</dbReference>
<accession>A0A940SKE0</accession>
<keyword evidence="6" id="KW-1185">Reference proteome</keyword>